<proteinExistence type="predicted"/>
<sequence>MNKHNPQFDFAGFGIDSDALKSEDEQLINQFKDAEKERENIFPVNVFPLPIQQIILSTNESLSFPIDFIGASLLFASSVAIGNTHKVEIKNGFQESAVLYLAIVARAGTNKSHPLTFALNPLVEQDKISYRQYEQERLDYEQVVNLSKKEKEKQAIDGPIKPVWRKFLLSDFTPEALAEVHKFNKRGIGVYVDELAGWFKNFNRYNKGSEMEFWLSAWNSKPINIDRKTGEPVFIPLPFISVAGTIQNGLLNELAKNSRTQNGFIDRILFVIPDNIQKPYWSETELNPIIEKNWKAIISSLMNLPINLDETFSPIPEVLRFTPQAKELLFDWQRNNADQCNDAEFEAISGIYSKLEMYVVRLALILEMMRWACNEGDKQFVGIESMQGAIQLIEYFKKSAVKAYSIISNINPLDKFSSDKHALFNALPDTFKTEEGLKLAINMGIPERTFKRFLNEQELFNRRSRGEYEKII</sequence>
<keyword evidence="2" id="KW-1185">Reference proteome</keyword>
<dbReference type="AlphaFoldDB" id="A0A9X2EZM8"/>
<dbReference type="EMBL" id="JAMWYS010000003">
    <property type="protein sequence ID" value="MCO4291349.1"/>
    <property type="molecule type" value="Genomic_DNA"/>
</dbReference>
<comment type="caution">
    <text evidence="1">The sequence shown here is derived from an EMBL/GenBank/DDBJ whole genome shotgun (WGS) entry which is preliminary data.</text>
</comment>
<evidence type="ECO:0000313" key="2">
    <source>
        <dbReference type="Proteomes" id="UP001155182"/>
    </source>
</evidence>
<dbReference type="InterPro" id="IPR025048">
    <property type="entry name" value="DUF3987"/>
</dbReference>
<reference evidence="1" key="1">
    <citation type="submission" date="2022-06" db="EMBL/GenBank/DDBJ databases">
        <title>Solitalea sp. MAHUQ-68 isolated from rhizospheric soil.</title>
        <authorList>
            <person name="Huq M.A."/>
        </authorList>
    </citation>
    <scope>NUCLEOTIDE SEQUENCE</scope>
    <source>
        <strain evidence="1">MAHUQ-68</strain>
    </source>
</reference>
<name>A0A9X2EZM8_9SPHI</name>
<dbReference type="Pfam" id="PF13148">
    <property type="entry name" value="DUF3987"/>
    <property type="match status" value="1"/>
</dbReference>
<gene>
    <name evidence="1" type="ORF">NF867_00550</name>
</gene>
<organism evidence="1 2">
    <name type="scientific">Solitalea agri</name>
    <dbReference type="NCBI Taxonomy" id="2953739"/>
    <lineage>
        <taxon>Bacteria</taxon>
        <taxon>Pseudomonadati</taxon>
        <taxon>Bacteroidota</taxon>
        <taxon>Sphingobacteriia</taxon>
        <taxon>Sphingobacteriales</taxon>
        <taxon>Sphingobacteriaceae</taxon>
        <taxon>Solitalea</taxon>
    </lineage>
</organism>
<protein>
    <submittedName>
        <fullName evidence="1">YfjI family protein</fullName>
    </submittedName>
</protein>
<dbReference type="Proteomes" id="UP001155182">
    <property type="component" value="Unassembled WGS sequence"/>
</dbReference>
<accession>A0A9X2EZM8</accession>
<evidence type="ECO:0000313" key="1">
    <source>
        <dbReference type="EMBL" id="MCO4291349.1"/>
    </source>
</evidence>
<dbReference type="RefSeq" id="WP_252585539.1">
    <property type="nucleotide sequence ID" value="NZ_JAMWYS010000003.1"/>
</dbReference>